<evidence type="ECO:0000313" key="2">
    <source>
        <dbReference type="EMBL" id="CAG6713015.1"/>
    </source>
</evidence>
<accession>A0A8D8XZV5</accession>
<reference evidence="2" key="1">
    <citation type="submission" date="2021-05" db="EMBL/GenBank/DDBJ databases">
        <authorList>
            <person name="Alioto T."/>
            <person name="Alioto T."/>
            <person name="Gomez Garrido J."/>
        </authorList>
    </citation>
    <scope>NUCLEOTIDE SEQUENCE</scope>
</reference>
<proteinExistence type="predicted"/>
<name>A0A8D8XZV5_9HEMI</name>
<sequence>MGADKIRLLVKLNDCFFLYLYLLRPLHSPPPPPPHSSVFYFYFNFYHQSSCCTSIHCVSNGKQCFFPDETHPVMYKNSLVYFIFGIRKLSIPRVHSKSNQLNRYLIIIVVNFIILVSILFSRSFLRYRNKMLK</sequence>
<feature type="transmembrane region" description="Helical" evidence="1">
    <location>
        <begin position="104"/>
        <end position="125"/>
    </location>
</feature>
<evidence type="ECO:0000256" key="1">
    <source>
        <dbReference type="SAM" id="Phobius"/>
    </source>
</evidence>
<keyword evidence="1" id="KW-1133">Transmembrane helix</keyword>
<protein>
    <submittedName>
        <fullName evidence="2">Uncharacterized protein</fullName>
    </submittedName>
</protein>
<dbReference type="AlphaFoldDB" id="A0A8D8XZV5"/>
<organism evidence="2">
    <name type="scientific">Cacopsylla melanoneura</name>
    <dbReference type="NCBI Taxonomy" id="428564"/>
    <lineage>
        <taxon>Eukaryota</taxon>
        <taxon>Metazoa</taxon>
        <taxon>Ecdysozoa</taxon>
        <taxon>Arthropoda</taxon>
        <taxon>Hexapoda</taxon>
        <taxon>Insecta</taxon>
        <taxon>Pterygota</taxon>
        <taxon>Neoptera</taxon>
        <taxon>Paraneoptera</taxon>
        <taxon>Hemiptera</taxon>
        <taxon>Sternorrhyncha</taxon>
        <taxon>Psylloidea</taxon>
        <taxon>Psyllidae</taxon>
        <taxon>Psyllinae</taxon>
        <taxon>Cacopsylla</taxon>
    </lineage>
</organism>
<keyword evidence="1" id="KW-0812">Transmembrane</keyword>
<keyword evidence="1" id="KW-0472">Membrane</keyword>
<dbReference type="EMBL" id="HBUF01350052">
    <property type="protein sequence ID" value="CAG6713015.1"/>
    <property type="molecule type" value="Transcribed_RNA"/>
</dbReference>